<protein>
    <submittedName>
        <fullName evidence="1">Uncharacterized protein</fullName>
    </submittedName>
</protein>
<evidence type="ECO:0000313" key="2">
    <source>
        <dbReference type="Proteomes" id="UP000054805"/>
    </source>
</evidence>
<keyword evidence="2" id="KW-1185">Reference proteome</keyword>
<evidence type="ECO:0000313" key="1">
    <source>
        <dbReference type="EMBL" id="KRY99393.1"/>
    </source>
</evidence>
<organism evidence="1 2">
    <name type="scientific">Trichinella pseudospiralis</name>
    <name type="common">Parasitic roundworm</name>
    <dbReference type="NCBI Taxonomy" id="6337"/>
    <lineage>
        <taxon>Eukaryota</taxon>
        <taxon>Metazoa</taxon>
        <taxon>Ecdysozoa</taxon>
        <taxon>Nematoda</taxon>
        <taxon>Enoplea</taxon>
        <taxon>Dorylaimia</taxon>
        <taxon>Trichinellida</taxon>
        <taxon>Trichinellidae</taxon>
        <taxon>Trichinella</taxon>
    </lineage>
</organism>
<reference evidence="1 2" key="1">
    <citation type="submission" date="2015-01" db="EMBL/GenBank/DDBJ databases">
        <title>Evolution of Trichinella species and genotypes.</title>
        <authorList>
            <person name="Korhonen P.K."/>
            <person name="Edoardo P."/>
            <person name="Giuseppe L.R."/>
            <person name="Gasser R.B."/>
        </authorList>
    </citation>
    <scope>NUCLEOTIDE SEQUENCE [LARGE SCALE GENOMIC DNA]</scope>
    <source>
        <strain evidence="1">ISS588</strain>
    </source>
</reference>
<proteinExistence type="predicted"/>
<feature type="non-terminal residue" evidence="1">
    <location>
        <position position="136"/>
    </location>
</feature>
<feature type="non-terminal residue" evidence="1">
    <location>
        <position position="1"/>
    </location>
</feature>
<accession>A0A0V1GMK5</accession>
<dbReference type="AlphaFoldDB" id="A0A0V1GMK5"/>
<sequence length="136" mass="15749">RQYGKIRGPLLPNYWAVWCETFKNTIIYLYKDTAIKKVQILEKTFFDMFRKTSKLNKQTKCREKLSSSKVDIIGISRRGTICQAQWTYAQRSLLPLSGDILKKLTTSLCINIRNRTLEAIYSTTTGLFSVKPSKTQ</sequence>
<comment type="caution">
    <text evidence="1">The sequence shown here is derived from an EMBL/GenBank/DDBJ whole genome shotgun (WGS) entry which is preliminary data.</text>
</comment>
<gene>
    <name evidence="1" type="ORF">T4B_8129</name>
</gene>
<dbReference type="EMBL" id="JYDS01001219">
    <property type="protein sequence ID" value="KRY99393.1"/>
    <property type="molecule type" value="Genomic_DNA"/>
</dbReference>
<dbReference type="Proteomes" id="UP000054805">
    <property type="component" value="Unassembled WGS sequence"/>
</dbReference>
<name>A0A0V1GMK5_TRIPS</name>